<gene>
    <name evidence="3" type="ORF">EC9_49890</name>
</gene>
<protein>
    <submittedName>
        <fullName evidence="3">SAF domain protein</fullName>
    </submittedName>
</protein>
<dbReference type="InterPro" id="IPR017592">
    <property type="entry name" value="Pilus_assmbl_Flp-typ_CpaB"/>
</dbReference>
<dbReference type="PROSITE" id="PS51257">
    <property type="entry name" value="PROKAR_LIPOPROTEIN"/>
    <property type="match status" value="1"/>
</dbReference>
<dbReference type="InterPro" id="IPR013974">
    <property type="entry name" value="SAF"/>
</dbReference>
<dbReference type="OrthoDB" id="281109at2"/>
<feature type="domain" description="SAF" evidence="2">
    <location>
        <begin position="39"/>
        <end position="101"/>
    </location>
</feature>
<dbReference type="Pfam" id="PF16976">
    <property type="entry name" value="RcpC"/>
    <property type="match status" value="1"/>
</dbReference>
<evidence type="ECO:0000259" key="2">
    <source>
        <dbReference type="SMART" id="SM00858"/>
    </source>
</evidence>
<evidence type="ECO:0000313" key="4">
    <source>
        <dbReference type="Proteomes" id="UP000319557"/>
    </source>
</evidence>
<dbReference type="EMBL" id="CP036261">
    <property type="protein sequence ID" value="QDS90773.1"/>
    <property type="molecule type" value="Genomic_DNA"/>
</dbReference>
<dbReference type="InterPro" id="IPR031571">
    <property type="entry name" value="RcpC_dom"/>
</dbReference>
<proteinExistence type="predicted"/>
<feature type="region of interest" description="Disordered" evidence="1">
    <location>
        <begin position="304"/>
        <end position="352"/>
    </location>
</feature>
<dbReference type="KEGG" id="ruv:EC9_49890"/>
<evidence type="ECO:0000313" key="3">
    <source>
        <dbReference type="EMBL" id="QDS90773.1"/>
    </source>
</evidence>
<dbReference type="CDD" id="cd11614">
    <property type="entry name" value="SAF_CpaB_FlgA_like"/>
    <property type="match status" value="1"/>
</dbReference>
<dbReference type="Pfam" id="PF08666">
    <property type="entry name" value="SAF"/>
    <property type="match status" value="1"/>
</dbReference>
<organism evidence="3 4">
    <name type="scientific">Rosistilla ulvae</name>
    <dbReference type="NCBI Taxonomy" id="1930277"/>
    <lineage>
        <taxon>Bacteria</taxon>
        <taxon>Pseudomonadati</taxon>
        <taxon>Planctomycetota</taxon>
        <taxon>Planctomycetia</taxon>
        <taxon>Pirellulales</taxon>
        <taxon>Pirellulaceae</taxon>
        <taxon>Rosistilla</taxon>
    </lineage>
</organism>
<accession>A0A517M7C7</accession>
<reference evidence="3 4" key="1">
    <citation type="submission" date="2019-02" db="EMBL/GenBank/DDBJ databases">
        <title>Deep-cultivation of Planctomycetes and their phenomic and genomic characterization uncovers novel biology.</title>
        <authorList>
            <person name="Wiegand S."/>
            <person name="Jogler M."/>
            <person name="Boedeker C."/>
            <person name="Pinto D."/>
            <person name="Vollmers J."/>
            <person name="Rivas-Marin E."/>
            <person name="Kohn T."/>
            <person name="Peeters S.H."/>
            <person name="Heuer A."/>
            <person name="Rast P."/>
            <person name="Oberbeckmann S."/>
            <person name="Bunk B."/>
            <person name="Jeske O."/>
            <person name="Meyerdierks A."/>
            <person name="Storesund J.E."/>
            <person name="Kallscheuer N."/>
            <person name="Luecker S."/>
            <person name="Lage O.M."/>
            <person name="Pohl T."/>
            <person name="Merkel B.J."/>
            <person name="Hornburger P."/>
            <person name="Mueller R.-W."/>
            <person name="Bruemmer F."/>
            <person name="Labrenz M."/>
            <person name="Spormann A.M."/>
            <person name="Op den Camp H."/>
            <person name="Overmann J."/>
            <person name="Amann R."/>
            <person name="Jetten M.S.M."/>
            <person name="Mascher T."/>
            <person name="Medema M.H."/>
            <person name="Devos D.P."/>
            <person name="Kaster A.-K."/>
            <person name="Ovreas L."/>
            <person name="Rohde M."/>
            <person name="Galperin M.Y."/>
            <person name="Jogler C."/>
        </authorList>
    </citation>
    <scope>NUCLEOTIDE SEQUENCE [LARGE SCALE GENOMIC DNA]</scope>
    <source>
        <strain evidence="3 4">EC9</strain>
    </source>
</reference>
<evidence type="ECO:0000256" key="1">
    <source>
        <dbReference type="SAM" id="MobiDB-lite"/>
    </source>
</evidence>
<dbReference type="RefSeq" id="WP_145348537.1">
    <property type="nucleotide sequence ID" value="NZ_CP036261.1"/>
</dbReference>
<dbReference type="NCBIfam" id="TIGR03177">
    <property type="entry name" value="pilus_cpaB"/>
    <property type="match status" value="1"/>
</dbReference>
<dbReference type="Proteomes" id="UP000319557">
    <property type="component" value="Chromosome"/>
</dbReference>
<dbReference type="SMART" id="SM00858">
    <property type="entry name" value="SAF"/>
    <property type="match status" value="1"/>
</dbReference>
<feature type="compositionally biased region" description="Polar residues" evidence="1">
    <location>
        <begin position="332"/>
        <end position="341"/>
    </location>
</feature>
<keyword evidence="4" id="KW-1185">Reference proteome</keyword>
<sequence>MRNKSVILLAIALGCGMIASVGISQVVMSGSESQPTKMVEILVASMDIPANSKIAADNIMLEKWPAGKTPDGAITDVAAIESKYAKQHIYAGEAILKQKVVDATERATVGIPPGHTVVTYNIGSDPGIANLIEPGDRINVIGFFEKSDIVPETTHRDVFRNVRIFAVDGRTGRETDEKAKKGAVSSILLLIKQEDERVWNWAKKVGALQLTLGNPNEPVNPNAPNAAGQEFMKWLDDYAEERRLDQTDTKIAEVEVKKPGGEIIKMLTPKGYRLFRWNKGTQTMELIQEQAANDAQLGANAAATDDTVGTTPDASAGVPGADIRLPADSDIPQFNTGSSPPGNEAFRINRAR</sequence>
<dbReference type="AlphaFoldDB" id="A0A517M7C7"/>
<name>A0A517M7C7_9BACT</name>
<dbReference type="Gene3D" id="3.90.1210.10">
    <property type="entry name" value="Antifreeze-like/N-acetylneuraminic acid synthase C-terminal domain"/>
    <property type="match status" value="1"/>
</dbReference>